<dbReference type="PANTHER" id="PTHR42847:SF4">
    <property type="entry name" value="ALKANESULFONATE MONOOXYGENASE-RELATED"/>
    <property type="match status" value="1"/>
</dbReference>
<evidence type="ECO:0000259" key="5">
    <source>
        <dbReference type="Pfam" id="PF00296"/>
    </source>
</evidence>
<keyword evidence="4" id="KW-0503">Monooxygenase</keyword>
<evidence type="ECO:0000256" key="2">
    <source>
        <dbReference type="ARBA" id="ARBA00022643"/>
    </source>
</evidence>
<proteinExistence type="predicted"/>
<accession>A0A6J6C2V5</accession>
<dbReference type="Pfam" id="PF00296">
    <property type="entry name" value="Bac_luciferase"/>
    <property type="match status" value="1"/>
</dbReference>
<evidence type="ECO:0000313" key="6">
    <source>
        <dbReference type="EMBL" id="CAB4545385.1"/>
    </source>
</evidence>
<dbReference type="InterPro" id="IPR050172">
    <property type="entry name" value="SsuD_RutA_monooxygenase"/>
</dbReference>
<evidence type="ECO:0000256" key="3">
    <source>
        <dbReference type="ARBA" id="ARBA00023002"/>
    </source>
</evidence>
<keyword evidence="1" id="KW-0285">Flavoprotein</keyword>
<gene>
    <name evidence="6" type="ORF">UFOPK1493_00624</name>
</gene>
<name>A0A6J6C2V5_9ZZZZ</name>
<dbReference type="GO" id="GO:0046306">
    <property type="term" value="P:alkanesulfonate catabolic process"/>
    <property type="evidence" value="ECO:0007669"/>
    <property type="project" value="TreeGrafter"/>
</dbReference>
<dbReference type="InterPro" id="IPR036661">
    <property type="entry name" value="Luciferase-like_sf"/>
</dbReference>
<dbReference type="AlphaFoldDB" id="A0A6J6C2V5"/>
<sequence>MRFSVWPSYERSWDEVLALATWAESSGFHGCWYADHFMPQTDDDSVGRGPAYECWTMIAALGAVVPRLTFTSMVSPVTIHHPVVLTKRAATVDHVTGGRAVLGIGAGWQVNEHVAYGFELPEPGERVTRFERAIEQIHGLLHDESVPFDPRPTGMELLVGTGSPRMMRITARWADVWNTWGNPTERAKRTEVFRRACEQVGRDPDTVRRSSQALFFLTDDDRTRDKLRERAPQDRSLIGGPAELIELVGTYVEAGVDELAIPDFTLGATPEQRLATYQRLHAEVLSAFG</sequence>
<keyword evidence="2" id="KW-0288">FMN</keyword>
<dbReference type="PANTHER" id="PTHR42847">
    <property type="entry name" value="ALKANESULFONATE MONOOXYGENASE"/>
    <property type="match status" value="1"/>
</dbReference>
<organism evidence="6">
    <name type="scientific">freshwater metagenome</name>
    <dbReference type="NCBI Taxonomy" id="449393"/>
    <lineage>
        <taxon>unclassified sequences</taxon>
        <taxon>metagenomes</taxon>
        <taxon>ecological metagenomes</taxon>
    </lineage>
</organism>
<evidence type="ECO:0000256" key="4">
    <source>
        <dbReference type="ARBA" id="ARBA00023033"/>
    </source>
</evidence>
<dbReference type="GO" id="GO:0008726">
    <property type="term" value="F:alkanesulfonate monooxygenase activity"/>
    <property type="evidence" value="ECO:0007669"/>
    <property type="project" value="TreeGrafter"/>
</dbReference>
<feature type="domain" description="Luciferase-like" evidence="5">
    <location>
        <begin position="2"/>
        <end position="222"/>
    </location>
</feature>
<reference evidence="6" key="1">
    <citation type="submission" date="2020-05" db="EMBL/GenBank/DDBJ databases">
        <authorList>
            <person name="Chiriac C."/>
            <person name="Salcher M."/>
            <person name="Ghai R."/>
            <person name="Kavagutti S V."/>
        </authorList>
    </citation>
    <scope>NUCLEOTIDE SEQUENCE</scope>
</reference>
<dbReference type="SUPFAM" id="SSF51679">
    <property type="entry name" value="Bacterial luciferase-like"/>
    <property type="match status" value="1"/>
</dbReference>
<dbReference type="InterPro" id="IPR011251">
    <property type="entry name" value="Luciferase-like_dom"/>
</dbReference>
<dbReference type="Gene3D" id="3.20.20.30">
    <property type="entry name" value="Luciferase-like domain"/>
    <property type="match status" value="1"/>
</dbReference>
<evidence type="ECO:0000256" key="1">
    <source>
        <dbReference type="ARBA" id="ARBA00022630"/>
    </source>
</evidence>
<protein>
    <submittedName>
        <fullName evidence="6">Unannotated protein</fullName>
    </submittedName>
</protein>
<keyword evidence="3" id="KW-0560">Oxidoreductase</keyword>
<dbReference type="EMBL" id="CAEZSR010000013">
    <property type="protein sequence ID" value="CAB4545385.1"/>
    <property type="molecule type" value="Genomic_DNA"/>
</dbReference>